<feature type="compositionally biased region" description="Low complexity" evidence="1">
    <location>
        <begin position="53"/>
        <end position="76"/>
    </location>
</feature>
<proteinExistence type="predicted"/>
<feature type="compositionally biased region" description="Basic residues" evidence="1">
    <location>
        <begin position="120"/>
        <end position="129"/>
    </location>
</feature>
<dbReference type="Proteomes" id="UP001367676">
    <property type="component" value="Unassembled WGS sequence"/>
</dbReference>
<evidence type="ECO:0000256" key="1">
    <source>
        <dbReference type="SAM" id="MobiDB-lite"/>
    </source>
</evidence>
<accession>A0AAN9Y548</accession>
<protein>
    <submittedName>
        <fullName evidence="2">Uncharacterized protein</fullName>
    </submittedName>
</protein>
<sequence length="169" mass="18314">MGAKQSKRSVDISGTPKKGDTENGAVAVPEEKLEKISEDAVLPKVNANGSTNTTSTVTAEQQEAAAVATETESTPTKPEKEQTPEKSEEAAVTTPSEEKEEDPSSPASPSETTEEGSSEKKKKPKKKWSFRSWSFSKKDRVKPNSKEDKQETVPEVSDDNFFVGMGEYG</sequence>
<feature type="compositionally biased region" description="Basic and acidic residues" evidence="1">
    <location>
        <begin position="77"/>
        <end position="89"/>
    </location>
</feature>
<dbReference type="AlphaFoldDB" id="A0AAN9Y548"/>
<reference evidence="2 3" key="1">
    <citation type="submission" date="2024-03" db="EMBL/GenBank/DDBJ databases">
        <title>Adaptation during the transition from Ophiocordyceps entomopathogen to insect associate is accompanied by gene loss and intensified selection.</title>
        <authorList>
            <person name="Ward C.M."/>
            <person name="Onetto C.A."/>
            <person name="Borneman A.R."/>
        </authorList>
    </citation>
    <scope>NUCLEOTIDE SEQUENCE [LARGE SCALE GENOMIC DNA]</scope>
    <source>
        <strain evidence="2">AWRI1</strain>
        <tissue evidence="2">Single Adult Female</tissue>
    </source>
</reference>
<comment type="caution">
    <text evidence="2">The sequence shown here is derived from an EMBL/GenBank/DDBJ whole genome shotgun (WGS) entry which is preliminary data.</text>
</comment>
<evidence type="ECO:0000313" key="2">
    <source>
        <dbReference type="EMBL" id="KAK7597694.1"/>
    </source>
</evidence>
<evidence type="ECO:0000313" key="3">
    <source>
        <dbReference type="Proteomes" id="UP001367676"/>
    </source>
</evidence>
<gene>
    <name evidence="2" type="ORF">V9T40_009919</name>
</gene>
<dbReference type="EMBL" id="JBBCAQ010000017">
    <property type="protein sequence ID" value="KAK7597694.1"/>
    <property type="molecule type" value="Genomic_DNA"/>
</dbReference>
<organism evidence="2 3">
    <name type="scientific">Parthenolecanium corni</name>
    <dbReference type="NCBI Taxonomy" id="536013"/>
    <lineage>
        <taxon>Eukaryota</taxon>
        <taxon>Metazoa</taxon>
        <taxon>Ecdysozoa</taxon>
        <taxon>Arthropoda</taxon>
        <taxon>Hexapoda</taxon>
        <taxon>Insecta</taxon>
        <taxon>Pterygota</taxon>
        <taxon>Neoptera</taxon>
        <taxon>Paraneoptera</taxon>
        <taxon>Hemiptera</taxon>
        <taxon>Sternorrhyncha</taxon>
        <taxon>Coccoidea</taxon>
        <taxon>Coccidae</taxon>
        <taxon>Parthenolecanium</taxon>
    </lineage>
</organism>
<feature type="compositionally biased region" description="Basic and acidic residues" evidence="1">
    <location>
        <begin position="136"/>
        <end position="152"/>
    </location>
</feature>
<name>A0AAN9Y548_9HEMI</name>
<keyword evidence="3" id="KW-1185">Reference proteome</keyword>
<feature type="region of interest" description="Disordered" evidence="1">
    <location>
        <begin position="1"/>
        <end position="169"/>
    </location>
</feature>
<feature type="compositionally biased region" description="Basic and acidic residues" evidence="1">
    <location>
        <begin position="29"/>
        <end position="38"/>
    </location>
</feature>